<accession>A0ABW0EM20</accession>
<sequence>MRAFVAAAGCARVADEMVGVAVVLLVLDRTGSPAMAGAMVTAYTLPSVLSGPLLGAWLDRSRYRRSVLAFGGVLLAGACAGILATAGTWVAFALAALTGVALPLTSGGYSSLVPHLASADALPKANALDASVFNFAAIAGPAAAGAVAAVSPDAAVLVIVGLALAGAALTGLLPPVPPVEREREGLLATVRAGLRHLARTPPLRGATLTSVLSLGSVGILATALPLRTAELGAGTSAAGLVWAALEVGCLAATLLLGRRLGGRRVELVVYGCTAAYGVAMLTWPLAGSLVVLLGLALVAGTVEGLALPGIMATRQRHSPPELLAQVATTGASLKVGGFAVGAAVGGWLVPSAGPAAAIAVVAGTQLAAAGLGWLAGRDRTNQS</sequence>
<gene>
    <name evidence="7" type="ORF">ACFPM7_12715</name>
</gene>
<feature type="transmembrane region" description="Helical" evidence="6">
    <location>
        <begin position="205"/>
        <end position="224"/>
    </location>
</feature>
<keyword evidence="3 6" id="KW-0812">Transmembrane</keyword>
<keyword evidence="4 6" id="KW-1133">Transmembrane helix</keyword>
<feature type="transmembrane region" description="Helical" evidence="6">
    <location>
        <begin position="154"/>
        <end position="173"/>
    </location>
</feature>
<feature type="transmembrane region" description="Helical" evidence="6">
    <location>
        <begin position="67"/>
        <end position="86"/>
    </location>
</feature>
<evidence type="ECO:0000256" key="3">
    <source>
        <dbReference type="ARBA" id="ARBA00022692"/>
    </source>
</evidence>
<feature type="transmembrane region" description="Helical" evidence="6">
    <location>
        <begin position="125"/>
        <end position="148"/>
    </location>
</feature>
<name>A0ABW0EM20_9PSEU</name>
<feature type="transmembrane region" description="Helical" evidence="6">
    <location>
        <begin position="38"/>
        <end position="58"/>
    </location>
</feature>
<dbReference type="RefSeq" id="WP_378247372.1">
    <property type="nucleotide sequence ID" value="NZ_JBHSKF010000005.1"/>
</dbReference>
<evidence type="ECO:0000256" key="5">
    <source>
        <dbReference type="ARBA" id="ARBA00023136"/>
    </source>
</evidence>
<proteinExistence type="predicted"/>
<keyword evidence="5 6" id="KW-0472">Membrane</keyword>
<evidence type="ECO:0000256" key="2">
    <source>
        <dbReference type="ARBA" id="ARBA00022475"/>
    </source>
</evidence>
<dbReference type="EMBL" id="JBHSKF010000005">
    <property type="protein sequence ID" value="MFC5287917.1"/>
    <property type="molecule type" value="Genomic_DNA"/>
</dbReference>
<reference evidence="8" key="1">
    <citation type="journal article" date="2019" name="Int. J. Syst. Evol. Microbiol.">
        <title>The Global Catalogue of Microorganisms (GCM) 10K type strain sequencing project: providing services to taxonomists for standard genome sequencing and annotation.</title>
        <authorList>
            <consortium name="The Broad Institute Genomics Platform"/>
            <consortium name="The Broad Institute Genome Sequencing Center for Infectious Disease"/>
            <person name="Wu L."/>
            <person name="Ma J."/>
        </authorList>
    </citation>
    <scope>NUCLEOTIDE SEQUENCE [LARGE SCALE GENOMIC DNA]</scope>
    <source>
        <strain evidence="8">CCUG 59778</strain>
    </source>
</reference>
<dbReference type="PANTHER" id="PTHR23513:SF11">
    <property type="entry name" value="STAPHYLOFERRIN A TRANSPORTER"/>
    <property type="match status" value="1"/>
</dbReference>
<dbReference type="InterPro" id="IPR011701">
    <property type="entry name" value="MFS"/>
</dbReference>
<comment type="subcellular location">
    <subcellularLocation>
        <location evidence="1">Cell membrane</location>
        <topology evidence="1">Multi-pass membrane protein</topology>
    </subcellularLocation>
</comment>
<evidence type="ECO:0000313" key="8">
    <source>
        <dbReference type="Proteomes" id="UP001596157"/>
    </source>
</evidence>
<protein>
    <submittedName>
        <fullName evidence="7">MFS transporter</fullName>
    </submittedName>
</protein>
<feature type="transmembrane region" description="Helical" evidence="6">
    <location>
        <begin position="92"/>
        <end position="113"/>
    </location>
</feature>
<comment type="caution">
    <text evidence="7">The sequence shown here is derived from an EMBL/GenBank/DDBJ whole genome shotgun (WGS) entry which is preliminary data.</text>
</comment>
<dbReference type="InterPro" id="IPR036259">
    <property type="entry name" value="MFS_trans_sf"/>
</dbReference>
<feature type="transmembrane region" description="Helical" evidence="6">
    <location>
        <begin position="289"/>
        <end position="310"/>
    </location>
</feature>
<keyword evidence="8" id="KW-1185">Reference proteome</keyword>
<dbReference type="Pfam" id="PF07690">
    <property type="entry name" value="MFS_1"/>
    <property type="match status" value="1"/>
</dbReference>
<keyword evidence="2" id="KW-1003">Cell membrane</keyword>
<evidence type="ECO:0000256" key="6">
    <source>
        <dbReference type="SAM" id="Phobius"/>
    </source>
</evidence>
<dbReference type="PANTHER" id="PTHR23513">
    <property type="entry name" value="INTEGRAL MEMBRANE EFFLUX PROTEIN-RELATED"/>
    <property type="match status" value="1"/>
</dbReference>
<evidence type="ECO:0000256" key="1">
    <source>
        <dbReference type="ARBA" id="ARBA00004651"/>
    </source>
</evidence>
<feature type="transmembrane region" description="Helical" evidence="6">
    <location>
        <begin position="322"/>
        <end position="349"/>
    </location>
</feature>
<dbReference type="Gene3D" id="1.20.1250.20">
    <property type="entry name" value="MFS general substrate transporter like domains"/>
    <property type="match status" value="1"/>
</dbReference>
<feature type="transmembrane region" description="Helical" evidence="6">
    <location>
        <begin position="236"/>
        <end position="255"/>
    </location>
</feature>
<dbReference type="Proteomes" id="UP001596157">
    <property type="component" value="Unassembled WGS sequence"/>
</dbReference>
<dbReference type="SUPFAM" id="SSF103473">
    <property type="entry name" value="MFS general substrate transporter"/>
    <property type="match status" value="1"/>
</dbReference>
<evidence type="ECO:0000313" key="7">
    <source>
        <dbReference type="EMBL" id="MFC5287917.1"/>
    </source>
</evidence>
<feature type="transmembrane region" description="Helical" evidence="6">
    <location>
        <begin position="267"/>
        <end position="283"/>
    </location>
</feature>
<organism evidence="7 8">
    <name type="scientific">Actinokineospora guangxiensis</name>
    <dbReference type="NCBI Taxonomy" id="1490288"/>
    <lineage>
        <taxon>Bacteria</taxon>
        <taxon>Bacillati</taxon>
        <taxon>Actinomycetota</taxon>
        <taxon>Actinomycetes</taxon>
        <taxon>Pseudonocardiales</taxon>
        <taxon>Pseudonocardiaceae</taxon>
        <taxon>Actinokineospora</taxon>
    </lineage>
</organism>
<feature type="transmembrane region" description="Helical" evidence="6">
    <location>
        <begin position="355"/>
        <end position="375"/>
    </location>
</feature>
<evidence type="ECO:0000256" key="4">
    <source>
        <dbReference type="ARBA" id="ARBA00022989"/>
    </source>
</evidence>